<proteinExistence type="predicted"/>
<accession>A0A6G3Y121</accession>
<organism evidence="1">
    <name type="scientific">Streptomyces sp. SID7499</name>
    <dbReference type="NCBI Taxonomy" id="2706086"/>
    <lineage>
        <taxon>Bacteria</taxon>
        <taxon>Bacillati</taxon>
        <taxon>Actinomycetota</taxon>
        <taxon>Actinomycetes</taxon>
        <taxon>Kitasatosporales</taxon>
        <taxon>Streptomycetaceae</taxon>
        <taxon>Streptomyces</taxon>
    </lineage>
</organism>
<reference evidence="1" key="1">
    <citation type="submission" date="2020-01" db="EMBL/GenBank/DDBJ databases">
        <title>Insect and environment-associated Actinomycetes.</title>
        <authorList>
            <person name="Currrie C."/>
            <person name="Chevrette M."/>
            <person name="Carlson C."/>
            <person name="Stubbendieck R."/>
            <person name="Wendt-Pienkowski E."/>
        </authorList>
    </citation>
    <scope>NUCLEOTIDE SEQUENCE</scope>
    <source>
        <strain evidence="1">SID7499</strain>
    </source>
</reference>
<feature type="non-terminal residue" evidence="1">
    <location>
        <position position="105"/>
    </location>
</feature>
<dbReference type="AlphaFoldDB" id="A0A6G3Y121"/>
<dbReference type="EMBL" id="JAAGMN010010549">
    <property type="protein sequence ID" value="NEE23769.1"/>
    <property type="molecule type" value="Genomic_DNA"/>
</dbReference>
<evidence type="ECO:0000313" key="1">
    <source>
        <dbReference type="EMBL" id="NEE23769.1"/>
    </source>
</evidence>
<keyword evidence="1" id="KW-0238">DNA-binding</keyword>
<name>A0A6G3Y121_9ACTN</name>
<gene>
    <name evidence="1" type="ORF">G3M58_97110</name>
</gene>
<feature type="non-terminal residue" evidence="1">
    <location>
        <position position="1"/>
    </location>
</feature>
<comment type="caution">
    <text evidence="1">The sequence shown here is derived from an EMBL/GenBank/DDBJ whole genome shotgun (WGS) entry which is preliminary data.</text>
</comment>
<dbReference type="GO" id="GO:0003677">
    <property type="term" value="F:DNA binding"/>
    <property type="evidence" value="ECO:0007669"/>
    <property type="project" value="UniProtKB-KW"/>
</dbReference>
<protein>
    <submittedName>
        <fullName evidence="1">DNA-binding protein</fullName>
    </submittedName>
</protein>
<sequence length="105" mass="11208">DVTEPIAAFWVELAYGAGLLATDGEPDERYAPTPASDEWLDLPAEERWTHLATAWLAATRTPGLVGGQDAKGRALSALGPELDRSAAPDVRRRVLALFAELPPGT</sequence>